<protein>
    <submittedName>
        <fullName evidence="3">DegT/DnrJ/EryC1/StrS family aminotransferase</fullName>
    </submittedName>
</protein>
<keyword evidence="3" id="KW-0032">Aminotransferase</keyword>
<gene>
    <name evidence="3" type="ORF">NRP21_14055</name>
</gene>
<dbReference type="Proteomes" id="UP001524642">
    <property type="component" value="Unassembled WGS sequence"/>
</dbReference>
<name>A0ABT1X4Z0_9PROT</name>
<evidence type="ECO:0000313" key="4">
    <source>
        <dbReference type="Proteomes" id="UP001524642"/>
    </source>
</evidence>
<sequence length="383" mass="41434">MSGATIPQPERPARAAQPVIPVYRPDLSGNERAYVLNCVESTWISSLGAYIGKFEAAIAGITGAKHAASVCNGTVALHLPLHCMGIGPGDEVIVPAFTYIASVNTIAQTGATPVFVESLPGDWLLDPEDVERKITPRTKAIMPVHLYGGACDMPAIMEIARRRGVRVLEDAAEALGTTIHGRHVGTFGDAGSFSFFGNKTVTTGEGGMVVTDDDDFAAQLRQVKGQGQSLTRRYWHEVLGFNYRMTNICAAIGLAQTERLPQILAAKRRLADFYREHLSNLPVTFQRKMDGVESADWLVSLLLPAGTDRDRVMAEMGTAGVETRPVFFPAHHMSMYRQDTHFPVAEDVAARGISLPSFPALTDDDLARVCEALTDALRAQGKA</sequence>
<comment type="caution">
    <text evidence="3">The sequence shown here is derived from an EMBL/GenBank/DDBJ whole genome shotgun (WGS) entry which is preliminary data.</text>
</comment>
<dbReference type="PIRSF" id="PIRSF000390">
    <property type="entry name" value="PLP_StrS"/>
    <property type="match status" value="1"/>
</dbReference>
<keyword evidence="3" id="KW-0808">Transferase</keyword>
<dbReference type="GO" id="GO:0008483">
    <property type="term" value="F:transaminase activity"/>
    <property type="evidence" value="ECO:0007669"/>
    <property type="project" value="UniProtKB-KW"/>
</dbReference>
<organism evidence="3 4">
    <name type="scientific">Roseomonas populi</name>
    <dbReference type="NCBI Taxonomy" id="3121582"/>
    <lineage>
        <taxon>Bacteria</taxon>
        <taxon>Pseudomonadati</taxon>
        <taxon>Pseudomonadota</taxon>
        <taxon>Alphaproteobacteria</taxon>
        <taxon>Acetobacterales</taxon>
        <taxon>Roseomonadaceae</taxon>
        <taxon>Roseomonas</taxon>
    </lineage>
</organism>
<dbReference type="InterPro" id="IPR000653">
    <property type="entry name" value="DegT/StrS_aminotransferase"/>
</dbReference>
<dbReference type="Gene3D" id="3.40.640.10">
    <property type="entry name" value="Type I PLP-dependent aspartate aminotransferase-like (Major domain)"/>
    <property type="match status" value="1"/>
</dbReference>
<dbReference type="EMBL" id="JANJOU010000010">
    <property type="protein sequence ID" value="MCR0983175.1"/>
    <property type="molecule type" value="Genomic_DNA"/>
</dbReference>
<dbReference type="InterPro" id="IPR015424">
    <property type="entry name" value="PyrdxlP-dep_Trfase"/>
</dbReference>
<dbReference type="InterPro" id="IPR015422">
    <property type="entry name" value="PyrdxlP-dep_Trfase_small"/>
</dbReference>
<reference evidence="3 4" key="1">
    <citation type="submission" date="2022-06" db="EMBL/GenBank/DDBJ databases">
        <title>Roseomonas CN29.</title>
        <authorList>
            <person name="Cheng Y."/>
            <person name="He X."/>
        </authorList>
    </citation>
    <scope>NUCLEOTIDE SEQUENCE [LARGE SCALE GENOMIC DNA]</scope>
    <source>
        <strain evidence="3 4">CN29</strain>
    </source>
</reference>
<dbReference type="RefSeq" id="WP_257716844.1">
    <property type="nucleotide sequence ID" value="NZ_JANJOU010000010.1"/>
</dbReference>
<dbReference type="PANTHER" id="PTHR30244:SF34">
    <property type="entry name" value="DTDP-4-AMINO-4,6-DIDEOXYGALACTOSE TRANSAMINASE"/>
    <property type="match status" value="1"/>
</dbReference>
<keyword evidence="4" id="KW-1185">Reference proteome</keyword>
<accession>A0ABT1X4Z0</accession>
<comment type="similarity">
    <text evidence="1 2">Belongs to the DegT/DnrJ/EryC1 family.</text>
</comment>
<dbReference type="InterPro" id="IPR015421">
    <property type="entry name" value="PyrdxlP-dep_Trfase_major"/>
</dbReference>
<proteinExistence type="inferred from homology"/>
<keyword evidence="2" id="KW-0663">Pyridoxal phosphate</keyword>
<dbReference type="PANTHER" id="PTHR30244">
    <property type="entry name" value="TRANSAMINASE"/>
    <property type="match status" value="1"/>
</dbReference>
<evidence type="ECO:0000256" key="1">
    <source>
        <dbReference type="ARBA" id="ARBA00037999"/>
    </source>
</evidence>
<evidence type="ECO:0000256" key="2">
    <source>
        <dbReference type="RuleBase" id="RU004508"/>
    </source>
</evidence>
<dbReference type="Pfam" id="PF01041">
    <property type="entry name" value="DegT_DnrJ_EryC1"/>
    <property type="match status" value="1"/>
</dbReference>
<dbReference type="CDD" id="cd00616">
    <property type="entry name" value="AHBA_syn"/>
    <property type="match status" value="1"/>
</dbReference>
<dbReference type="Gene3D" id="3.90.1150.10">
    <property type="entry name" value="Aspartate Aminotransferase, domain 1"/>
    <property type="match status" value="1"/>
</dbReference>
<dbReference type="SUPFAM" id="SSF53383">
    <property type="entry name" value="PLP-dependent transferases"/>
    <property type="match status" value="1"/>
</dbReference>
<evidence type="ECO:0000313" key="3">
    <source>
        <dbReference type="EMBL" id="MCR0983175.1"/>
    </source>
</evidence>